<dbReference type="RefSeq" id="WP_150413341.1">
    <property type="nucleotide sequence ID" value="NZ_VYQF01000001.1"/>
</dbReference>
<evidence type="ECO:0000256" key="5">
    <source>
        <dbReference type="ARBA" id="ARBA00022475"/>
    </source>
</evidence>
<evidence type="ECO:0000256" key="14">
    <source>
        <dbReference type="SAM" id="Phobius"/>
    </source>
</evidence>
<dbReference type="AlphaFoldDB" id="A0A5J5IP22"/>
<dbReference type="InterPro" id="IPR016181">
    <property type="entry name" value="Acyl_CoA_acyltransferase"/>
</dbReference>
<gene>
    <name evidence="16" type="ORF">FW778_04240</name>
</gene>
<dbReference type="PANTHER" id="PTHR34697:SF2">
    <property type="entry name" value="PHOSPHATIDYLGLYCEROL LYSYLTRANSFERASE"/>
    <property type="match status" value="1"/>
</dbReference>
<dbReference type="EMBL" id="VYQF01000001">
    <property type="protein sequence ID" value="KAA9041252.1"/>
    <property type="molecule type" value="Genomic_DNA"/>
</dbReference>
<dbReference type="GO" id="GO:0050071">
    <property type="term" value="F:phosphatidylglycerol lysyltransferase activity"/>
    <property type="evidence" value="ECO:0007669"/>
    <property type="project" value="UniProtKB-EC"/>
</dbReference>
<keyword evidence="10 14" id="KW-0472">Membrane</keyword>
<evidence type="ECO:0000256" key="8">
    <source>
        <dbReference type="ARBA" id="ARBA00022989"/>
    </source>
</evidence>
<evidence type="ECO:0000256" key="11">
    <source>
        <dbReference type="ARBA" id="ARBA00023251"/>
    </source>
</evidence>
<feature type="transmembrane region" description="Helical" evidence="14">
    <location>
        <begin position="372"/>
        <end position="390"/>
    </location>
</feature>
<evidence type="ECO:0000256" key="6">
    <source>
        <dbReference type="ARBA" id="ARBA00022679"/>
    </source>
</evidence>
<evidence type="ECO:0000313" key="17">
    <source>
        <dbReference type="Proteomes" id="UP000326903"/>
    </source>
</evidence>
<keyword evidence="17" id="KW-1185">Reference proteome</keyword>
<feature type="transmembrane region" description="Helical" evidence="14">
    <location>
        <begin position="211"/>
        <end position="234"/>
    </location>
</feature>
<feature type="domain" description="Phosphatidylglycerol lysyltransferase C-terminal" evidence="15">
    <location>
        <begin position="527"/>
        <end position="818"/>
    </location>
</feature>
<dbReference type="Pfam" id="PF03706">
    <property type="entry name" value="LPG_synthase_TM"/>
    <property type="match status" value="1"/>
</dbReference>
<keyword evidence="8 14" id="KW-1133">Transmembrane helix</keyword>
<feature type="transmembrane region" description="Helical" evidence="14">
    <location>
        <begin position="110"/>
        <end position="132"/>
    </location>
</feature>
<dbReference type="GO" id="GO:0046677">
    <property type="term" value="P:response to antibiotic"/>
    <property type="evidence" value="ECO:0007669"/>
    <property type="project" value="UniProtKB-KW"/>
</dbReference>
<dbReference type="GO" id="GO:0055091">
    <property type="term" value="P:phospholipid homeostasis"/>
    <property type="evidence" value="ECO:0007669"/>
    <property type="project" value="TreeGrafter"/>
</dbReference>
<feature type="transmembrane region" description="Helical" evidence="14">
    <location>
        <begin position="301"/>
        <end position="323"/>
    </location>
</feature>
<evidence type="ECO:0000256" key="13">
    <source>
        <dbReference type="ARBA" id="ARBA00047540"/>
    </source>
</evidence>
<keyword evidence="5" id="KW-1003">Cell membrane</keyword>
<reference evidence="16 17" key="1">
    <citation type="submission" date="2019-09" db="EMBL/GenBank/DDBJ databases">
        <title>Draft genome sequence of Ginsengibacter sp. BR5-29.</title>
        <authorList>
            <person name="Im W.-T."/>
        </authorList>
    </citation>
    <scope>NUCLEOTIDE SEQUENCE [LARGE SCALE GENOMIC DNA]</scope>
    <source>
        <strain evidence="16 17">BR5-29</strain>
    </source>
</reference>
<comment type="similarity">
    <text evidence="2">Belongs to the LPG synthase family.</text>
</comment>
<evidence type="ECO:0000259" key="15">
    <source>
        <dbReference type="Pfam" id="PF09924"/>
    </source>
</evidence>
<organism evidence="16 17">
    <name type="scientific">Ginsengibacter hankyongi</name>
    <dbReference type="NCBI Taxonomy" id="2607284"/>
    <lineage>
        <taxon>Bacteria</taxon>
        <taxon>Pseudomonadati</taxon>
        <taxon>Bacteroidota</taxon>
        <taxon>Chitinophagia</taxon>
        <taxon>Chitinophagales</taxon>
        <taxon>Chitinophagaceae</taxon>
        <taxon>Ginsengibacter</taxon>
    </lineage>
</organism>
<feature type="transmembrane region" description="Helical" evidence="14">
    <location>
        <begin position="139"/>
        <end position="159"/>
    </location>
</feature>
<name>A0A5J5IP22_9BACT</name>
<evidence type="ECO:0000256" key="10">
    <source>
        <dbReference type="ARBA" id="ARBA00023136"/>
    </source>
</evidence>
<dbReference type="InterPro" id="IPR024320">
    <property type="entry name" value="LPG_synthase_C"/>
</dbReference>
<feature type="transmembrane region" description="Helical" evidence="14">
    <location>
        <begin position="343"/>
        <end position="365"/>
    </location>
</feature>
<protein>
    <recommendedName>
        <fullName evidence="4">Phosphatidylglycerol lysyltransferase</fullName>
        <ecNumber evidence="3">2.3.2.3</ecNumber>
    </recommendedName>
    <alternativeName>
        <fullName evidence="12">Lysylphosphatidylglycerol synthase</fullName>
    </alternativeName>
</protein>
<accession>A0A5J5IP22</accession>
<feature type="transmembrane region" description="Helical" evidence="14">
    <location>
        <begin position="72"/>
        <end position="90"/>
    </location>
</feature>
<evidence type="ECO:0000256" key="3">
    <source>
        <dbReference type="ARBA" id="ARBA00012014"/>
    </source>
</evidence>
<dbReference type="GO" id="GO:0006629">
    <property type="term" value="P:lipid metabolic process"/>
    <property type="evidence" value="ECO:0007669"/>
    <property type="project" value="UniProtKB-KW"/>
</dbReference>
<evidence type="ECO:0000256" key="4">
    <source>
        <dbReference type="ARBA" id="ARBA00021546"/>
    </source>
</evidence>
<comment type="catalytic activity">
    <reaction evidence="13">
        <text>L-lysyl-tRNA(Lys) + a 1,2-diacyl-sn-glycero-3-phospho-(1'-sn-glycerol) = a 1,2-diacyl-sn-glycero-3-phospho-1'-(3'-O-L-lysyl)-sn-glycerol + tRNA(Lys)</text>
        <dbReference type="Rhea" id="RHEA:10668"/>
        <dbReference type="Rhea" id="RHEA-COMP:9696"/>
        <dbReference type="Rhea" id="RHEA-COMP:9697"/>
        <dbReference type="ChEBI" id="CHEBI:64716"/>
        <dbReference type="ChEBI" id="CHEBI:75792"/>
        <dbReference type="ChEBI" id="CHEBI:78442"/>
        <dbReference type="ChEBI" id="CHEBI:78529"/>
        <dbReference type="EC" id="2.3.2.3"/>
    </reaction>
</comment>
<dbReference type="GO" id="GO:0005886">
    <property type="term" value="C:plasma membrane"/>
    <property type="evidence" value="ECO:0007669"/>
    <property type="project" value="UniProtKB-SubCell"/>
</dbReference>
<comment type="caution">
    <text evidence="16">The sequence shown here is derived from an EMBL/GenBank/DDBJ whole genome shotgun (WGS) entry which is preliminary data.</text>
</comment>
<keyword evidence="9" id="KW-0443">Lipid metabolism</keyword>
<dbReference type="InterPro" id="IPR022791">
    <property type="entry name" value="L-PG_synthase/AglD"/>
</dbReference>
<feature type="transmembrane region" description="Helical" evidence="14">
    <location>
        <begin position="396"/>
        <end position="413"/>
    </location>
</feature>
<dbReference type="InterPro" id="IPR051211">
    <property type="entry name" value="PG_lysyltransferase"/>
</dbReference>
<feature type="transmembrane region" description="Helical" evidence="14">
    <location>
        <begin position="425"/>
        <end position="447"/>
    </location>
</feature>
<dbReference type="PANTHER" id="PTHR34697">
    <property type="entry name" value="PHOSPHATIDYLGLYCEROL LYSYLTRANSFERASE"/>
    <property type="match status" value="1"/>
</dbReference>
<evidence type="ECO:0000256" key="7">
    <source>
        <dbReference type="ARBA" id="ARBA00022692"/>
    </source>
</evidence>
<dbReference type="SUPFAM" id="SSF55729">
    <property type="entry name" value="Acyl-CoA N-acyltransferases (Nat)"/>
    <property type="match status" value="1"/>
</dbReference>
<dbReference type="Proteomes" id="UP000326903">
    <property type="component" value="Unassembled WGS sequence"/>
</dbReference>
<feature type="transmembrane region" description="Helical" evidence="14">
    <location>
        <begin position="487"/>
        <end position="507"/>
    </location>
</feature>
<dbReference type="EC" id="2.3.2.3" evidence="3"/>
<evidence type="ECO:0000256" key="9">
    <source>
        <dbReference type="ARBA" id="ARBA00023098"/>
    </source>
</evidence>
<feature type="transmembrane region" description="Helical" evidence="14">
    <location>
        <begin position="246"/>
        <end position="264"/>
    </location>
</feature>
<dbReference type="Pfam" id="PF09924">
    <property type="entry name" value="LPG_synthase_C"/>
    <property type="match status" value="1"/>
</dbReference>
<evidence type="ECO:0000256" key="1">
    <source>
        <dbReference type="ARBA" id="ARBA00004651"/>
    </source>
</evidence>
<keyword evidence="11" id="KW-0046">Antibiotic resistance</keyword>
<evidence type="ECO:0000313" key="16">
    <source>
        <dbReference type="EMBL" id="KAA9041252.1"/>
    </source>
</evidence>
<keyword evidence="7 14" id="KW-0812">Transmembrane</keyword>
<feature type="transmembrane region" description="Helical" evidence="14">
    <location>
        <begin position="276"/>
        <end position="294"/>
    </location>
</feature>
<evidence type="ECO:0000256" key="12">
    <source>
        <dbReference type="ARBA" id="ARBA00031899"/>
    </source>
</evidence>
<proteinExistence type="inferred from homology"/>
<evidence type="ECO:0000256" key="2">
    <source>
        <dbReference type="ARBA" id="ARBA00008627"/>
    </source>
</evidence>
<keyword evidence="6" id="KW-0808">Transferase</keyword>
<feature type="transmembrane region" description="Helical" evidence="14">
    <location>
        <begin position="37"/>
        <end position="60"/>
    </location>
</feature>
<sequence>MILLAFIFFRSERKELLQIIPNIENADGRWLTTGLLVTLLYILLQSGMYVSSFASINLPLKWIDAIELFLKRNFLSIFLPAGGVSALAYTPSQLRKRAFNKTQIHQASGLYAFAGLFTVFLVGFPVVILFALSANKHLASAWIGLILVVCILTGIIFIARSLKDKGKLYRLIENKFPKLAPVIDELFAANVNNKKYGGAILFSTGVELSGMFHLLIAMLALGLPASFSVAAIAYMVSVILMVSSPFLRGLGAVEISIVYILEMYGYSTIQALSITVLYRLFEFWLPMIFGILAFAWRGRNLFIRIVPALLIFLLGLINIISVVTPPLHIRLKLIKELLPLEAINASNILVLFVGLALLITSAFMFKGLKNAWRLALLLAILSLIGNLTKALDYEEATFAAVIIILLLLSRSQYKIRSSIKWIRLGLLSVAIMFLSVLIFGYVGFYFIDVKHFGIDFTWKQALLNTMQIFFLGGDNDLHPRTLFGHEFIWLIHILGFLSWGFLLFTLIKPFLKIEISNESGRERAKFLLAQYGNSSVDYFKIYRDKLFFFSELHDAFVSYRIANGFAIVLEEPVCAEENKMEVLQEFYKQCNRMGLKTAFYRVDENSMVWFNQLRKQKMIIGQEAILDAENFKLEGKDKKSLRNALNSLQKKGYTTSVYKAPLQNDLVMQLKEISDEWLEAFDKEEQVFSQGMFDVKEIMQQDVITVADAEGKIVAFLNIIPDYSPDECTYDLIRKTSDAPGGCMDALIIKMIEYAKENKLQYINLGMVPMTGITEPNSPAEQLIKFAGEKLKRFKHYHGLRDFKEKYATIWEDKFLVYETDYDLLQLPAALNKIMQP</sequence>
<comment type="subcellular location">
    <subcellularLocation>
        <location evidence="1">Cell membrane</location>
        <topology evidence="1">Multi-pass membrane protein</topology>
    </subcellularLocation>
</comment>